<dbReference type="InterPro" id="IPR058625">
    <property type="entry name" value="MdtA-like_BSH"/>
</dbReference>
<dbReference type="RefSeq" id="WP_202243538.1">
    <property type="nucleotide sequence ID" value="NZ_JAESIY010000003.1"/>
</dbReference>
<evidence type="ECO:0000256" key="4">
    <source>
        <dbReference type="ARBA" id="ARBA00023136"/>
    </source>
</evidence>
<sequence>MSNDIKKYEKIDHLAIKTTYAVAVVILAGLIIWGAFAMINFWKYEETNDAQVKEYINPILSRASGYIKDIRFKDHQKVSKGDTLLILDVDEASVQLKEAEAALASSQARLKVLESNINTASSSASVNKAKIGAAQAELWHQQQEYDRYKKLLEGEAVTQQQFENIKTKLEVAKSNYEALKNSYKASQNRTTDVTSELSVAEADVKQKEAALARVKLDLKYAVITSPSDGYMGNKTIQIGQFIQKGQTIGFMVDQKQGKWIVANFEETQIANMQEGQSAKITIDAFPNKTFHGQIESLSPATGAQFSLLPPDNATGNFVKITQRFPVKIAFTDAPEQLNKLKAGMNAIVSIPKE</sequence>
<proteinExistence type="predicted"/>
<feature type="coiled-coil region" evidence="5">
    <location>
        <begin position="162"/>
        <end position="217"/>
    </location>
</feature>
<organism evidence="9 10">
    <name type="scientific">Fulvivirga sediminis</name>
    <dbReference type="NCBI Taxonomy" id="2803949"/>
    <lineage>
        <taxon>Bacteria</taxon>
        <taxon>Pseudomonadati</taxon>
        <taxon>Bacteroidota</taxon>
        <taxon>Cytophagia</taxon>
        <taxon>Cytophagales</taxon>
        <taxon>Fulvivirgaceae</taxon>
        <taxon>Fulvivirga</taxon>
    </lineage>
</organism>
<evidence type="ECO:0000259" key="8">
    <source>
        <dbReference type="Pfam" id="PF25990"/>
    </source>
</evidence>
<dbReference type="EMBL" id="JAESIY010000003">
    <property type="protein sequence ID" value="MBL3655860.1"/>
    <property type="molecule type" value="Genomic_DNA"/>
</dbReference>
<keyword evidence="10" id="KW-1185">Reference proteome</keyword>
<dbReference type="Gene3D" id="2.40.30.170">
    <property type="match status" value="1"/>
</dbReference>
<dbReference type="GO" id="GO:0016020">
    <property type="term" value="C:membrane"/>
    <property type="evidence" value="ECO:0007669"/>
    <property type="project" value="UniProtKB-SubCell"/>
</dbReference>
<dbReference type="Pfam" id="PF25990">
    <property type="entry name" value="Beta-barrel_YknX"/>
    <property type="match status" value="1"/>
</dbReference>
<evidence type="ECO:0000256" key="5">
    <source>
        <dbReference type="SAM" id="Coils"/>
    </source>
</evidence>
<dbReference type="Gene3D" id="1.10.287.470">
    <property type="entry name" value="Helix hairpin bin"/>
    <property type="match status" value="1"/>
</dbReference>
<dbReference type="SUPFAM" id="SSF111369">
    <property type="entry name" value="HlyD-like secretion proteins"/>
    <property type="match status" value="2"/>
</dbReference>
<keyword evidence="3 6" id="KW-1133">Transmembrane helix</keyword>
<feature type="domain" description="YknX-like beta-barrel" evidence="8">
    <location>
        <begin position="262"/>
        <end position="350"/>
    </location>
</feature>
<dbReference type="PANTHER" id="PTHR30386:SF26">
    <property type="entry name" value="TRANSPORT PROTEIN COMB"/>
    <property type="match status" value="1"/>
</dbReference>
<evidence type="ECO:0000256" key="2">
    <source>
        <dbReference type="ARBA" id="ARBA00022692"/>
    </source>
</evidence>
<dbReference type="AlphaFoldDB" id="A0A937F7Q9"/>
<gene>
    <name evidence="9" type="ORF">JL102_06945</name>
</gene>
<evidence type="ECO:0000259" key="7">
    <source>
        <dbReference type="Pfam" id="PF25917"/>
    </source>
</evidence>
<evidence type="ECO:0000313" key="9">
    <source>
        <dbReference type="EMBL" id="MBL3655860.1"/>
    </source>
</evidence>
<evidence type="ECO:0000256" key="6">
    <source>
        <dbReference type="SAM" id="Phobius"/>
    </source>
</evidence>
<evidence type="ECO:0000313" key="10">
    <source>
        <dbReference type="Proteomes" id="UP000659388"/>
    </source>
</evidence>
<dbReference type="PANTHER" id="PTHR30386">
    <property type="entry name" value="MEMBRANE FUSION SUBUNIT OF EMRAB-TOLC MULTIDRUG EFFLUX PUMP"/>
    <property type="match status" value="1"/>
</dbReference>
<accession>A0A937F7Q9</accession>
<keyword evidence="5" id="KW-0175">Coiled coil</keyword>
<reference evidence="9" key="1">
    <citation type="submission" date="2021-01" db="EMBL/GenBank/DDBJ databases">
        <title>Fulvivirga kasyanovii gen. nov., sp nov., a novel member of the phylum Bacteroidetes isolated from seawater in a mussel farm.</title>
        <authorList>
            <person name="Zhao L.-H."/>
            <person name="Wang Z.-J."/>
        </authorList>
    </citation>
    <scope>NUCLEOTIDE SEQUENCE</scope>
    <source>
        <strain evidence="9">2943</strain>
    </source>
</reference>
<dbReference type="InterPro" id="IPR050739">
    <property type="entry name" value="MFP"/>
</dbReference>
<dbReference type="Gene3D" id="2.40.50.100">
    <property type="match status" value="1"/>
</dbReference>
<dbReference type="InterPro" id="IPR058636">
    <property type="entry name" value="Beta-barrel_YknX"/>
</dbReference>
<keyword evidence="4 6" id="KW-0472">Membrane</keyword>
<comment type="caution">
    <text evidence="9">The sequence shown here is derived from an EMBL/GenBank/DDBJ whole genome shotgun (WGS) entry which is preliminary data.</text>
</comment>
<dbReference type="Proteomes" id="UP000659388">
    <property type="component" value="Unassembled WGS sequence"/>
</dbReference>
<evidence type="ECO:0000256" key="3">
    <source>
        <dbReference type="ARBA" id="ARBA00022989"/>
    </source>
</evidence>
<evidence type="ECO:0000256" key="1">
    <source>
        <dbReference type="ARBA" id="ARBA00004167"/>
    </source>
</evidence>
<dbReference type="Pfam" id="PF25917">
    <property type="entry name" value="BSH_RND"/>
    <property type="match status" value="1"/>
</dbReference>
<feature type="domain" description="Multidrug resistance protein MdtA-like barrel-sandwich hybrid" evidence="7">
    <location>
        <begin position="59"/>
        <end position="253"/>
    </location>
</feature>
<keyword evidence="2 6" id="KW-0812">Transmembrane</keyword>
<name>A0A937F7Q9_9BACT</name>
<feature type="transmembrane region" description="Helical" evidence="6">
    <location>
        <begin position="20"/>
        <end position="42"/>
    </location>
</feature>
<feature type="coiled-coil region" evidence="5">
    <location>
        <begin position="89"/>
        <end position="116"/>
    </location>
</feature>
<comment type="subcellular location">
    <subcellularLocation>
        <location evidence="1">Membrane</location>
        <topology evidence="1">Single-pass membrane protein</topology>
    </subcellularLocation>
</comment>
<protein>
    <submittedName>
        <fullName evidence="9">HlyD family secretion protein</fullName>
    </submittedName>
</protein>
<dbReference type="GO" id="GO:0055085">
    <property type="term" value="P:transmembrane transport"/>
    <property type="evidence" value="ECO:0007669"/>
    <property type="project" value="InterPro"/>
</dbReference>